<dbReference type="PANTHER" id="PTHR45649:SF5">
    <property type="entry name" value="GABA TRANSPORTER (EUROFUNG)-RELATED"/>
    <property type="match status" value="1"/>
</dbReference>
<feature type="transmembrane region" description="Helical" evidence="7">
    <location>
        <begin position="75"/>
        <end position="96"/>
    </location>
</feature>
<evidence type="ECO:0000313" key="9">
    <source>
        <dbReference type="Proteomes" id="UP001310890"/>
    </source>
</evidence>
<feature type="compositionally biased region" description="Polar residues" evidence="6">
    <location>
        <begin position="528"/>
        <end position="538"/>
    </location>
</feature>
<reference evidence="8" key="1">
    <citation type="submission" date="2023-08" db="EMBL/GenBank/DDBJ databases">
        <title>Black Yeasts Isolated from many extreme environments.</title>
        <authorList>
            <person name="Coleine C."/>
            <person name="Stajich J.E."/>
            <person name="Selbmann L."/>
        </authorList>
    </citation>
    <scope>NUCLEOTIDE SEQUENCE</scope>
    <source>
        <strain evidence="8">CCFEE 5401</strain>
    </source>
</reference>
<feature type="transmembrane region" description="Helical" evidence="7">
    <location>
        <begin position="399"/>
        <end position="425"/>
    </location>
</feature>
<feature type="transmembrane region" description="Helical" evidence="7">
    <location>
        <begin position="38"/>
        <end position="55"/>
    </location>
</feature>
<keyword evidence="5 7" id="KW-0472">Membrane</keyword>
<comment type="caution">
    <text evidence="8">The sequence shown here is derived from an EMBL/GenBank/DDBJ whole genome shotgun (WGS) entry which is preliminary data.</text>
</comment>
<organism evidence="8 9">
    <name type="scientific">Meristemomyces frigidus</name>
    <dbReference type="NCBI Taxonomy" id="1508187"/>
    <lineage>
        <taxon>Eukaryota</taxon>
        <taxon>Fungi</taxon>
        <taxon>Dikarya</taxon>
        <taxon>Ascomycota</taxon>
        <taxon>Pezizomycotina</taxon>
        <taxon>Dothideomycetes</taxon>
        <taxon>Dothideomycetidae</taxon>
        <taxon>Mycosphaerellales</taxon>
        <taxon>Teratosphaeriaceae</taxon>
        <taxon>Meristemomyces</taxon>
    </lineage>
</organism>
<dbReference type="Pfam" id="PF13520">
    <property type="entry name" value="AA_permease_2"/>
    <property type="match status" value="1"/>
</dbReference>
<evidence type="ECO:0000256" key="2">
    <source>
        <dbReference type="ARBA" id="ARBA00022448"/>
    </source>
</evidence>
<feature type="transmembrane region" description="Helical" evidence="7">
    <location>
        <begin position="117"/>
        <end position="144"/>
    </location>
</feature>
<feature type="transmembrane region" description="Helical" evidence="7">
    <location>
        <begin position="446"/>
        <end position="466"/>
    </location>
</feature>
<dbReference type="PANTHER" id="PTHR45649">
    <property type="entry name" value="AMINO-ACID PERMEASE BAT1"/>
    <property type="match status" value="1"/>
</dbReference>
<keyword evidence="2" id="KW-0813">Transport</keyword>
<evidence type="ECO:0000256" key="7">
    <source>
        <dbReference type="SAM" id="Phobius"/>
    </source>
</evidence>
<sequence>MDRSMELTASRQGNGLRSTDQDLDVMAKIGKKQQFSRIFGFLSTLALSSTLLASWESVAESISAGLTNGGPVSLVYGMLLSISGTFALAASLAEMASICPISGAQYHWTYMFAPPKWAAFITWMQGWCTVFAWQATVTSVTFLTATQIQGLMILNYPNYVPERWHGTLLMWAYLAILFAANVWGIRLLPLIELMGGICHIAFFIMILIAIVVLAPRSSAEFVFTGFTNGGGWQSDGVSWCIGLLTVVYCFVGFDGAIHMSEEVKNAATTIPKVIMLTIAINATLAFGFLIALLFCLGDVETVLSTPTGYPIIAIFVQATNSNAAGTVMEAGLIIIAFASGFALLASVSRLTFAFARDGGMPFSKFFAYVDPHYHIPIRAISLVCIIIMLLSLINIGSSIALNAILSLSTLALYISYLVPITLFAMKRLRKNEPIAFGPFTLGKFGLAINIYAICFGVFIVIFLPFPVATPVSGGSMNYAAPVFIFLMLVALVDWFVRGKKHYAGPTREIGAVGERDEERKGPEVNIMAHSSSGAKGLE</sequence>
<protein>
    <recommendedName>
        <fullName evidence="10">Amino acid permease</fullName>
    </recommendedName>
</protein>
<dbReference type="AlphaFoldDB" id="A0AAN7TDR4"/>
<feature type="transmembrane region" description="Helical" evidence="7">
    <location>
        <begin position="375"/>
        <end position="393"/>
    </location>
</feature>
<dbReference type="InterPro" id="IPR002293">
    <property type="entry name" value="AA/rel_permease1"/>
</dbReference>
<accession>A0AAN7TDR4</accession>
<evidence type="ECO:0000256" key="6">
    <source>
        <dbReference type="SAM" id="MobiDB-lite"/>
    </source>
</evidence>
<feature type="transmembrane region" description="Helical" evidence="7">
    <location>
        <begin position="236"/>
        <end position="253"/>
    </location>
</feature>
<dbReference type="Proteomes" id="UP001310890">
    <property type="component" value="Unassembled WGS sequence"/>
</dbReference>
<evidence type="ECO:0000256" key="3">
    <source>
        <dbReference type="ARBA" id="ARBA00022692"/>
    </source>
</evidence>
<keyword evidence="4 7" id="KW-1133">Transmembrane helix</keyword>
<dbReference type="GO" id="GO:0016020">
    <property type="term" value="C:membrane"/>
    <property type="evidence" value="ECO:0007669"/>
    <property type="project" value="UniProtKB-SubCell"/>
</dbReference>
<keyword evidence="3 7" id="KW-0812">Transmembrane</keyword>
<proteinExistence type="predicted"/>
<evidence type="ECO:0000256" key="4">
    <source>
        <dbReference type="ARBA" id="ARBA00022989"/>
    </source>
</evidence>
<feature type="transmembrane region" description="Helical" evidence="7">
    <location>
        <begin position="330"/>
        <end position="354"/>
    </location>
</feature>
<gene>
    <name evidence="8" type="ORF">LTR62_008192</name>
</gene>
<feature type="transmembrane region" description="Helical" evidence="7">
    <location>
        <begin position="197"/>
        <end position="216"/>
    </location>
</feature>
<dbReference type="PIRSF" id="PIRSF006060">
    <property type="entry name" value="AA_transporter"/>
    <property type="match status" value="1"/>
</dbReference>
<feature type="compositionally biased region" description="Basic and acidic residues" evidence="6">
    <location>
        <begin position="513"/>
        <end position="522"/>
    </location>
</feature>
<dbReference type="Gene3D" id="1.20.1740.10">
    <property type="entry name" value="Amino acid/polyamine transporter I"/>
    <property type="match status" value="1"/>
</dbReference>
<comment type="subcellular location">
    <subcellularLocation>
        <location evidence="1">Membrane</location>
        <topology evidence="1">Multi-pass membrane protein</topology>
    </subcellularLocation>
</comment>
<dbReference type="EMBL" id="JAVRRL010000083">
    <property type="protein sequence ID" value="KAK5108536.1"/>
    <property type="molecule type" value="Genomic_DNA"/>
</dbReference>
<feature type="transmembrane region" description="Helical" evidence="7">
    <location>
        <begin position="273"/>
        <end position="294"/>
    </location>
</feature>
<feature type="region of interest" description="Disordered" evidence="6">
    <location>
        <begin position="513"/>
        <end position="538"/>
    </location>
</feature>
<evidence type="ECO:0008006" key="10">
    <source>
        <dbReference type="Google" id="ProtNLM"/>
    </source>
</evidence>
<name>A0AAN7TDR4_9PEZI</name>
<feature type="transmembrane region" description="Helical" evidence="7">
    <location>
        <begin position="478"/>
        <end position="496"/>
    </location>
</feature>
<dbReference type="GO" id="GO:0022857">
    <property type="term" value="F:transmembrane transporter activity"/>
    <property type="evidence" value="ECO:0007669"/>
    <property type="project" value="InterPro"/>
</dbReference>
<feature type="transmembrane region" description="Helical" evidence="7">
    <location>
        <begin position="164"/>
        <end position="185"/>
    </location>
</feature>
<evidence type="ECO:0000313" key="8">
    <source>
        <dbReference type="EMBL" id="KAK5108536.1"/>
    </source>
</evidence>
<evidence type="ECO:0000256" key="1">
    <source>
        <dbReference type="ARBA" id="ARBA00004141"/>
    </source>
</evidence>
<evidence type="ECO:0000256" key="5">
    <source>
        <dbReference type="ARBA" id="ARBA00023136"/>
    </source>
</evidence>